<dbReference type="RefSeq" id="WP_145803580.1">
    <property type="nucleotide sequence ID" value="NZ_VIVK01000001.1"/>
</dbReference>
<dbReference type="OrthoDB" id="839202at2"/>
<dbReference type="EMBL" id="VIVK01000001">
    <property type="protein sequence ID" value="TWD79989.1"/>
    <property type="molecule type" value="Genomic_DNA"/>
</dbReference>
<protein>
    <recommendedName>
        <fullName evidence="4">WD40 repeat protein</fullName>
    </recommendedName>
</protein>
<name>A0A561BMB2_9ACTN</name>
<dbReference type="SUPFAM" id="SSF69322">
    <property type="entry name" value="Tricorn protease domain 2"/>
    <property type="match status" value="1"/>
</dbReference>
<feature type="chain" id="PRO_5022042093" description="WD40 repeat protein" evidence="1">
    <location>
        <begin position="24"/>
        <end position="323"/>
    </location>
</feature>
<keyword evidence="3" id="KW-1185">Reference proteome</keyword>
<proteinExistence type="predicted"/>
<evidence type="ECO:0008006" key="4">
    <source>
        <dbReference type="Google" id="ProtNLM"/>
    </source>
</evidence>
<dbReference type="Proteomes" id="UP000318380">
    <property type="component" value="Unassembled WGS sequence"/>
</dbReference>
<evidence type="ECO:0000313" key="2">
    <source>
        <dbReference type="EMBL" id="TWD79989.1"/>
    </source>
</evidence>
<dbReference type="AlphaFoldDB" id="A0A561BMB2"/>
<keyword evidence="1" id="KW-0732">Signal</keyword>
<gene>
    <name evidence="2" type="ORF">FB561_1055</name>
</gene>
<reference evidence="2 3" key="1">
    <citation type="submission" date="2019-06" db="EMBL/GenBank/DDBJ databases">
        <title>Sequencing the genomes of 1000 actinobacteria strains.</title>
        <authorList>
            <person name="Klenk H.-P."/>
        </authorList>
    </citation>
    <scope>NUCLEOTIDE SEQUENCE [LARGE SCALE GENOMIC DNA]</scope>
    <source>
        <strain evidence="2 3">DSM 24683</strain>
    </source>
</reference>
<sequence length="323" mass="35478">MKKLPALIAVTATLAAIALPATAARRTTAAQTPTTAAQAAAVPAAVQADEPPAFPAAPLRSYPAFDANQAVAVDAKYFYAVNNRTVTKHDRVTGEPLLQFAGDTDGPFKHMDSGVVVGGKLYAVHSNYPEWPMESSIEVFDTRTMRHVDTYSFGIYRGSLTWLDRHDGAWWAGFANYDEIQDGMTEPYGQTYNTQVVKLNDRFEPVASWTIPKPILDRFKPMSNSGGSWGPDGRLWLTGHDLGEAYVLELPKAGSELRWIATVHLADVQGQGIAWDRSNPRNPTLWAISRPARQVRTFTVPLGSITDPDPQGWQILGPGQFRR</sequence>
<organism evidence="2 3">
    <name type="scientific">Kribbella amoyensis</name>
    <dbReference type="NCBI Taxonomy" id="996641"/>
    <lineage>
        <taxon>Bacteria</taxon>
        <taxon>Bacillati</taxon>
        <taxon>Actinomycetota</taxon>
        <taxon>Actinomycetes</taxon>
        <taxon>Propionibacteriales</taxon>
        <taxon>Kribbellaceae</taxon>
        <taxon>Kribbella</taxon>
    </lineage>
</organism>
<accession>A0A561BMB2</accession>
<evidence type="ECO:0000313" key="3">
    <source>
        <dbReference type="Proteomes" id="UP000318380"/>
    </source>
</evidence>
<comment type="caution">
    <text evidence="2">The sequence shown here is derived from an EMBL/GenBank/DDBJ whole genome shotgun (WGS) entry which is preliminary data.</text>
</comment>
<feature type="signal peptide" evidence="1">
    <location>
        <begin position="1"/>
        <end position="23"/>
    </location>
</feature>
<evidence type="ECO:0000256" key="1">
    <source>
        <dbReference type="SAM" id="SignalP"/>
    </source>
</evidence>